<dbReference type="Proteomes" id="UP000198512">
    <property type="component" value="Unassembled WGS sequence"/>
</dbReference>
<organism evidence="2 3">
    <name type="scientific">Pseudomonas cuatrocienegasensis</name>
    <dbReference type="NCBI Taxonomy" id="543360"/>
    <lineage>
        <taxon>Bacteria</taxon>
        <taxon>Pseudomonadati</taxon>
        <taxon>Pseudomonadota</taxon>
        <taxon>Gammaproteobacteria</taxon>
        <taxon>Pseudomonadales</taxon>
        <taxon>Pseudomonadaceae</taxon>
        <taxon>Pseudomonas</taxon>
    </lineage>
</organism>
<evidence type="ECO:0000313" key="3">
    <source>
        <dbReference type="Proteomes" id="UP000198512"/>
    </source>
</evidence>
<feature type="chain" id="PRO_5045188079" description="DUF2059 domain-containing protein" evidence="1">
    <location>
        <begin position="20"/>
        <end position="249"/>
    </location>
</feature>
<comment type="caution">
    <text evidence="2">The sequence shown here is derived from an EMBL/GenBank/DDBJ whole genome shotgun (WGS) entry which is preliminary data.</text>
</comment>
<keyword evidence="3" id="KW-1185">Reference proteome</keyword>
<keyword evidence="1" id="KW-0732">Signal</keyword>
<evidence type="ECO:0000256" key="1">
    <source>
        <dbReference type="SAM" id="SignalP"/>
    </source>
</evidence>
<evidence type="ECO:0008006" key="4">
    <source>
        <dbReference type="Google" id="ProtNLM"/>
    </source>
</evidence>
<protein>
    <recommendedName>
        <fullName evidence="4">DUF2059 domain-containing protein</fullName>
    </recommendedName>
</protein>
<reference evidence="2 3" key="1">
    <citation type="submission" date="2016-10" db="EMBL/GenBank/DDBJ databases">
        <authorList>
            <person name="Varghese N."/>
            <person name="Submissions S."/>
        </authorList>
    </citation>
    <scope>NUCLEOTIDE SEQUENCE [LARGE SCALE GENOMIC DNA]</scope>
    <source>
        <strain evidence="2 3">CIP 109853</strain>
    </source>
</reference>
<accession>A0ABY1B720</accession>
<gene>
    <name evidence="2" type="ORF">SAMN05216600_103311</name>
</gene>
<feature type="signal peptide" evidence="1">
    <location>
        <begin position="1"/>
        <end position="19"/>
    </location>
</feature>
<name>A0ABY1B720_9PSED</name>
<proteinExistence type="predicted"/>
<sequence>MRALLLPLSLLFVVELSRAAPVAADTFAPVFELAGISLLCEQAEPLVARGLTEAQQRPLGQAFTADALCADLARQLSGEFSATELQQARQLLDSDLAQRFTAAERAVGEGGGEALAQYRAQLLEQAPLQARLDLVRRLDAAAHTTALAALLRYEVGKTQALLALKARGENLDEQALSKQTAEQAKVLRQSSATAVESFMLFAYRQMPSADLAAYAALYESAVVARLLTRSAEVLPSLFAERRQAIRAAN</sequence>
<dbReference type="EMBL" id="FOFP01000003">
    <property type="protein sequence ID" value="SEQ11261.1"/>
    <property type="molecule type" value="Genomic_DNA"/>
</dbReference>
<dbReference type="RefSeq" id="WP_069516536.1">
    <property type="nucleotide sequence ID" value="NZ_FOFP01000003.1"/>
</dbReference>
<evidence type="ECO:0000313" key="2">
    <source>
        <dbReference type="EMBL" id="SEQ11261.1"/>
    </source>
</evidence>